<dbReference type="GeneID" id="24803282"/>
<reference evidence="2 3" key="1">
    <citation type="submission" date="2015-04" db="EMBL/GenBank/DDBJ databases">
        <title>The complete genome sequence of the hyperthermophilic, obligate iron-reducing archaeon Geoglobus ahangari strain 234T.</title>
        <authorList>
            <person name="Manzella M.P."/>
            <person name="Holmes D.E."/>
            <person name="Rocheleau J.M."/>
            <person name="Chung A."/>
            <person name="Reguera G."/>
            <person name="Kashefi K."/>
        </authorList>
    </citation>
    <scope>NUCLEOTIDE SEQUENCE [LARGE SCALE GENOMIC DNA]</scope>
    <source>
        <strain evidence="2 3">234</strain>
    </source>
</reference>
<proteinExistence type="predicted"/>
<protein>
    <submittedName>
        <fullName evidence="2">Uncharacterized protein</fullName>
    </submittedName>
</protein>
<evidence type="ECO:0000313" key="2">
    <source>
        <dbReference type="EMBL" id="AKG91963.1"/>
    </source>
</evidence>
<organism evidence="2 3">
    <name type="scientific">Geoglobus ahangari</name>
    <dbReference type="NCBI Taxonomy" id="113653"/>
    <lineage>
        <taxon>Archaea</taxon>
        <taxon>Methanobacteriati</taxon>
        <taxon>Methanobacteriota</taxon>
        <taxon>Archaeoglobi</taxon>
        <taxon>Archaeoglobales</taxon>
        <taxon>Archaeoglobaceae</taxon>
        <taxon>Geoglobus</taxon>
    </lineage>
</organism>
<dbReference type="EMBL" id="CP011267">
    <property type="protein sequence ID" value="AKG91963.1"/>
    <property type="molecule type" value="Genomic_DNA"/>
</dbReference>
<keyword evidence="3" id="KW-1185">Reference proteome</keyword>
<accession>A0A0F7IIP8</accession>
<dbReference type="KEGG" id="gah:GAH_00701"/>
<dbReference type="HOGENOM" id="CLU_896028_0_0_2"/>
<dbReference type="InterPro" id="IPR036598">
    <property type="entry name" value="GOLD_dom_sf"/>
</dbReference>
<dbReference type="RefSeq" id="WP_156967379.1">
    <property type="nucleotide sequence ID" value="NZ_CP011267.1"/>
</dbReference>
<evidence type="ECO:0000256" key="1">
    <source>
        <dbReference type="SAM" id="MobiDB-lite"/>
    </source>
</evidence>
<name>A0A0F7IIP8_9EURY</name>
<feature type="region of interest" description="Disordered" evidence="1">
    <location>
        <begin position="26"/>
        <end position="52"/>
    </location>
</feature>
<dbReference type="PROSITE" id="PS51257">
    <property type="entry name" value="PROKAR_LIPOPROTEIN"/>
    <property type="match status" value="1"/>
</dbReference>
<evidence type="ECO:0000313" key="3">
    <source>
        <dbReference type="Proteomes" id="UP000034723"/>
    </source>
</evidence>
<dbReference type="SUPFAM" id="SSF101576">
    <property type="entry name" value="Supernatant protein factor (SPF), C-terminal domain"/>
    <property type="match status" value="1"/>
</dbReference>
<dbReference type="Proteomes" id="UP000034723">
    <property type="component" value="Chromosome"/>
</dbReference>
<dbReference type="AlphaFoldDB" id="A0A0F7IIP8"/>
<dbReference type="InParanoid" id="A0A0F7IIP8"/>
<feature type="compositionally biased region" description="Low complexity" evidence="1">
    <location>
        <begin position="43"/>
        <end position="52"/>
    </location>
</feature>
<gene>
    <name evidence="2" type="ORF">GAH_00701</name>
</gene>
<sequence>MRRRVWVVALMILAVILAGCLGEESKNTDVDESNRGTSGQTEVKTTATPSYTPTYTPQYVQKTLYSGSVILPKDTNIVRDSRQTMAVIPFIVDRDNSDITIVLSSRPYGAYAVVLNEEDYYKFRAGEQPSVNQVVMFNGDYTLNLKLNRGKYYLLLAYGASENAEEQTILLHSGVEVIKAGHYLALPFKISENTPEIAGKVIGKEYYRLELNLKIREDLDINILLFDKSEFDVWANGGTATPLYFVKRGESGDYYIVPTELPRVNEEYVLVLDNSYSILTKKTVEYSLYAFVDVVERETIDVEIIESWYE</sequence>